<protein>
    <submittedName>
        <fullName evidence="2">Uncharacterized protein</fullName>
    </submittedName>
</protein>
<dbReference type="eggNOG" id="ENOG502SR7H">
    <property type="taxonomic scope" value="Eukaryota"/>
</dbReference>
<dbReference type="GeneID" id="20360747"/>
<evidence type="ECO:0000313" key="2">
    <source>
        <dbReference type="EMBL" id="EKJ77630.1"/>
    </source>
</evidence>
<dbReference type="Proteomes" id="UP000007978">
    <property type="component" value="Chromosome 2"/>
</dbReference>
<proteinExistence type="predicted"/>
<dbReference type="KEGG" id="fpu:FPSE_02128"/>
<reference evidence="2 3" key="1">
    <citation type="journal article" date="2012" name="PLoS Pathog.">
        <title>Comparative pathogenomics reveals horizontally acquired novel virulence genes in fungi infecting cereal hosts.</title>
        <authorList>
            <person name="Gardiner D.M."/>
            <person name="McDonald M.C."/>
            <person name="Covarelli L."/>
            <person name="Solomon P.S."/>
            <person name="Rusu A.G."/>
            <person name="Marshall M."/>
            <person name="Kazan K."/>
            <person name="Chakraborty S."/>
            <person name="McDonald B.A."/>
            <person name="Manners J.M."/>
        </authorList>
    </citation>
    <scope>NUCLEOTIDE SEQUENCE [LARGE SCALE GENOMIC DNA]</scope>
    <source>
        <strain evidence="2 3">CS3096</strain>
    </source>
</reference>
<name>K3W2G9_FUSPC</name>
<sequence length="721" mass="80721">MSPLPFTFVNVSNAPGLGPKERREMRGHVTQTNFAKRRQRLAKARDDDKSDTVERNLALSRSYNQRFQPGQMSGDKATVLDPRCDRLLTNAVNSAWSPIAYRMVAMLYTFRPFIFPAGTAGPGSSREAEWIDLLQSEPALVEASISIALSHCTGQNDDVTFRQAVLHKGRAIKRINQKLSSPSGLTDGVLSAVFTLTFAALLESDSKARDAHIEGLAQMIRYDTIPTHDVARDLTDPVSDSLGQALLTSNYSNQPLIQALQNQNDPNATDITTISNRINGLCLLIDAYHESPNPGPDSALTIGLEVERLQLEIDILLGSLDNYVHSLHDALQLYLLLLWPVGEPDRLHGLAEGLRHALLQPFMRLCASMGLFVWQLFVGATAAEPSSEVRSWFITRLREVSCSMTGLGQGVILKHALYLFGRQHAVQGFAYFSQLIQVVLDLKNKSEHLRLFSPWTVCFIELFRGLYGTQSPHAHWSISRAFIVSDDQNQSGDLFNSCPPSTPTNSHKMAVETDSTLITTENAPLTPIYQLNRELACKVQRNMAIIFETVHVTETANPESNTVRRRKVTKDLYYLVHLRNSPSRDNLLKYYITAASPEALGNIQLDVIDTQEEGFRAMLNADKSAADILLFNRDTQQLLFDIKPKWQGGQYQWIDVNGVKVASEFGTSEEPRLHIEVQLQQQKRDALVALWILRLWYSIAENRTATREVEAPEELIESVCP</sequence>
<evidence type="ECO:0000313" key="3">
    <source>
        <dbReference type="Proteomes" id="UP000007978"/>
    </source>
</evidence>
<gene>
    <name evidence="2" type="ORF">FPSE_02128</name>
</gene>
<evidence type="ECO:0000256" key="1">
    <source>
        <dbReference type="SAM" id="MobiDB-lite"/>
    </source>
</evidence>
<dbReference type="EMBL" id="AFNW01000056">
    <property type="protein sequence ID" value="EKJ77630.1"/>
    <property type="molecule type" value="Genomic_DNA"/>
</dbReference>
<dbReference type="PANTHER" id="PTHR37540">
    <property type="entry name" value="TRANSCRIPTION FACTOR (ACR-2), PUTATIVE-RELATED-RELATED"/>
    <property type="match status" value="1"/>
</dbReference>
<dbReference type="AlphaFoldDB" id="K3W2G9"/>
<organism evidence="2 3">
    <name type="scientific">Fusarium pseudograminearum (strain CS3096)</name>
    <name type="common">Wheat and barley crown-rot fungus</name>
    <dbReference type="NCBI Taxonomy" id="1028729"/>
    <lineage>
        <taxon>Eukaryota</taxon>
        <taxon>Fungi</taxon>
        <taxon>Dikarya</taxon>
        <taxon>Ascomycota</taxon>
        <taxon>Pezizomycotina</taxon>
        <taxon>Sordariomycetes</taxon>
        <taxon>Hypocreomycetidae</taxon>
        <taxon>Hypocreales</taxon>
        <taxon>Nectriaceae</taxon>
        <taxon>Fusarium</taxon>
    </lineage>
</organism>
<feature type="compositionally biased region" description="Basic and acidic residues" evidence="1">
    <location>
        <begin position="43"/>
        <end position="53"/>
    </location>
</feature>
<comment type="caution">
    <text evidence="2">The sequence shown here is derived from an EMBL/GenBank/DDBJ whole genome shotgun (WGS) entry which is preliminary data.</text>
</comment>
<dbReference type="HOGENOM" id="CLU_383578_0_0_1"/>
<feature type="region of interest" description="Disordered" evidence="1">
    <location>
        <begin position="30"/>
        <end position="53"/>
    </location>
</feature>
<dbReference type="OrthoDB" id="4158087at2759"/>
<dbReference type="PANTHER" id="PTHR37540:SF5">
    <property type="entry name" value="TRANSCRIPTION FACTOR DOMAIN-CONTAINING PROTEIN"/>
    <property type="match status" value="1"/>
</dbReference>
<dbReference type="RefSeq" id="XP_009253522.1">
    <property type="nucleotide sequence ID" value="XM_009255247.1"/>
</dbReference>
<accession>K3W2G9</accession>
<keyword evidence="3" id="KW-1185">Reference proteome</keyword>